<keyword evidence="6 12" id="KW-0547">Nucleotide-binding</keyword>
<evidence type="ECO:0000313" key="15">
    <source>
        <dbReference type="EMBL" id="KRK80011.1"/>
    </source>
</evidence>
<dbReference type="InterPro" id="IPR036676">
    <property type="entry name" value="PurM-like_C_sf"/>
</dbReference>
<dbReference type="EC" id="6.3.3.1" evidence="3 12"/>
<evidence type="ECO:0000259" key="14">
    <source>
        <dbReference type="Pfam" id="PF02769"/>
    </source>
</evidence>
<proteinExistence type="inferred from homology"/>
<evidence type="ECO:0000256" key="11">
    <source>
        <dbReference type="ARBA" id="ARBA00049057"/>
    </source>
</evidence>
<evidence type="ECO:0000256" key="9">
    <source>
        <dbReference type="ARBA" id="ARBA00032931"/>
    </source>
</evidence>
<dbReference type="PANTHER" id="PTHR10520">
    <property type="entry name" value="TRIFUNCTIONAL PURINE BIOSYNTHETIC PROTEIN ADENOSINE-3-RELATED"/>
    <property type="match status" value="1"/>
</dbReference>
<evidence type="ECO:0000256" key="4">
    <source>
        <dbReference type="ARBA" id="ARBA00020367"/>
    </source>
</evidence>
<dbReference type="GO" id="GO:0005524">
    <property type="term" value="F:ATP binding"/>
    <property type="evidence" value="ECO:0007669"/>
    <property type="project" value="UniProtKB-KW"/>
</dbReference>
<gene>
    <name evidence="12" type="primary">purM</name>
    <name evidence="15" type="ORF">FD03_GL000187</name>
</gene>
<dbReference type="EMBL" id="AZDZ01000009">
    <property type="protein sequence ID" value="KRK80011.1"/>
    <property type="molecule type" value="Genomic_DNA"/>
</dbReference>
<evidence type="ECO:0000259" key="13">
    <source>
        <dbReference type="Pfam" id="PF00586"/>
    </source>
</evidence>
<keyword evidence="12" id="KW-0963">Cytoplasm</keyword>
<name>A0A0R1K9H3_9LACO</name>
<dbReference type="GO" id="GO:0046084">
    <property type="term" value="P:adenine biosynthetic process"/>
    <property type="evidence" value="ECO:0007669"/>
    <property type="project" value="TreeGrafter"/>
</dbReference>
<dbReference type="Pfam" id="PF00586">
    <property type="entry name" value="AIRS"/>
    <property type="match status" value="1"/>
</dbReference>
<dbReference type="InterPro" id="IPR036921">
    <property type="entry name" value="PurM-like_N_sf"/>
</dbReference>
<dbReference type="GO" id="GO:0005829">
    <property type="term" value="C:cytosol"/>
    <property type="evidence" value="ECO:0007669"/>
    <property type="project" value="TreeGrafter"/>
</dbReference>
<dbReference type="GO" id="GO:0006189">
    <property type="term" value="P:'de novo' IMP biosynthetic process"/>
    <property type="evidence" value="ECO:0007669"/>
    <property type="project" value="UniProtKB-UniRule"/>
</dbReference>
<accession>A0A0R1K9H3</accession>
<dbReference type="NCBIfam" id="TIGR00878">
    <property type="entry name" value="purM"/>
    <property type="match status" value="1"/>
</dbReference>
<evidence type="ECO:0000256" key="12">
    <source>
        <dbReference type="HAMAP-Rule" id="MF_00741"/>
    </source>
</evidence>
<comment type="subcellular location">
    <subcellularLocation>
        <location evidence="12">Cytoplasm</location>
    </subcellularLocation>
</comment>
<dbReference type="PANTHER" id="PTHR10520:SF12">
    <property type="entry name" value="TRIFUNCTIONAL PURINE BIOSYNTHETIC PROTEIN ADENOSINE-3"/>
    <property type="match status" value="1"/>
</dbReference>
<dbReference type="FunFam" id="3.90.650.10:FF:000001">
    <property type="entry name" value="Phosphoribosylformylglycinamidine cyclo-ligase"/>
    <property type="match status" value="1"/>
</dbReference>
<evidence type="ECO:0000256" key="10">
    <source>
        <dbReference type="ARBA" id="ARBA00033093"/>
    </source>
</evidence>
<dbReference type="Proteomes" id="UP000051248">
    <property type="component" value="Unassembled WGS sequence"/>
</dbReference>
<organism evidence="15 16">
    <name type="scientific">Companilactobacillus nodensis DSM 19682 = JCM 14932 = NBRC 107160</name>
    <dbReference type="NCBI Taxonomy" id="1423775"/>
    <lineage>
        <taxon>Bacteria</taxon>
        <taxon>Bacillati</taxon>
        <taxon>Bacillota</taxon>
        <taxon>Bacilli</taxon>
        <taxon>Lactobacillales</taxon>
        <taxon>Lactobacillaceae</taxon>
        <taxon>Companilactobacillus</taxon>
    </lineage>
</organism>
<dbReference type="RefSeq" id="WP_034542692.1">
    <property type="nucleotide sequence ID" value="NZ_AZDZ01000009.1"/>
</dbReference>
<evidence type="ECO:0000256" key="6">
    <source>
        <dbReference type="ARBA" id="ARBA00022741"/>
    </source>
</evidence>
<dbReference type="InterPro" id="IPR010918">
    <property type="entry name" value="PurM-like_C_dom"/>
</dbReference>
<evidence type="ECO:0000313" key="16">
    <source>
        <dbReference type="Proteomes" id="UP000051248"/>
    </source>
</evidence>
<evidence type="ECO:0000256" key="2">
    <source>
        <dbReference type="ARBA" id="ARBA00010280"/>
    </source>
</evidence>
<dbReference type="OrthoDB" id="9802507at2"/>
<dbReference type="InterPro" id="IPR004733">
    <property type="entry name" value="PurM_cligase"/>
</dbReference>
<evidence type="ECO:0000256" key="3">
    <source>
        <dbReference type="ARBA" id="ARBA00013047"/>
    </source>
</evidence>
<dbReference type="STRING" id="1423775.FD03_GL000187"/>
<comment type="caution">
    <text evidence="15">The sequence shown here is derived from an EMBL/GenBank/DDBJ whole genome shotgun (WGS) entry which is preliminary data.</text>
</comment>
<dbReference type="eggNOG" id="COG0150">
    <property type="taxonomic scope" value="Bacteria"/>
</dbReference>
<protein>
    <recommendedName>
        <fullName evidence="4 12">Phosphoribosylformylglycinamidine cyclo-ligase</fullName>
        <ecNumber evidence="3 12">6.3.3.1</ecNumber>
    </recommendedName>
    <alternativeName>
        <fullName evidence="9 12">AIR synthase</fullName>
    </alternativeName>
    <alternativeName>
        <fullName evidence="10 12">AIRS</fullName>
    </alternativeName>
    <alternativeName>
        <fullName evidence="8 12">Phosphoribosyl-aminoimidazole synthetase</fullName>
    </alternativeName>
</protein>
<sequence length="340" mass="37156">MTNPYEDAGVNVESGYKISKFVKQKTADKKSNIGSFGGMYEIPDGYKKPVLISSNDGVGTKLLLTENGKLDTIGIDCVAMCVNDILAQGAKPVYFLDYISTGKVDDKVEKILTGVIEGCRQAGADLIGGETAEMPDVYSETSYDIAGFSVGICEKDNVLNKANVKKDDVLIGISSSGLHSNGYSLIRKIFFKDHDFNMDTKLSELPNGSLGDYLLEPTKIYVKDVLPLLDDKKIHGIAHITGGGFYENIPRMLPNDLSAVIDTDSWVKNEIFMAVQKYGSIKSEDMYHVFNMGLGMVLAVDPKEESHVLSELNKSKLQAWNIGKVTNRVKNSIELTGVDA</sequence>
<keyword evidence="12" id="KW-0658">Purine biosynthesis</keyword>
<evidence type="ECO:0000256" key="7">
    <source>
        <dbReference type="ARBA" id="ARBA00022840"/>
    </source>
</evidence>
<keyword evidence="5 12" id="KW-0436">Ligase</keyword>
<keyword evidence="7 12" id="KW-0067">ATP-binding</keyword>
<dbReference type="InterPro" id="IPR016188">
    <property type="entry name" value="PurM-like_N"/>
</dbReference>
<dbReference type="UniPathway" id="UPA00074">
    <property type="reaction ID" value="UER00129"/>
</dbReference>
<keyword evidence="16" id="KW-1185">Reference proteome</keyword>
<comment type="pathway">
    <text evidence="1 12">Purine metabolism; IMP biosynthesis via de novo pathway; 5-amino-1-(5-phospho-D-ribosyl)imidazole from N(2)-formyl-N(1)-(5-phospho-D-ribosyl)glycinamide: step 2/2.</text>
</comment>
<dbReference type="SUPFAM" id="SSF55326">
    <property type="entry name" value="PurM N-terminal domain-like"/>
    <property type="match status" value="1"/>
</dbReference>
<dbReference type="GO" id="GO:0004641">
    <property type="term" value="F:phosphoribosylformylglycinamidine cyclo-ligase activity"/>
    <property type="evidence" value="ECO:0007669"/>
    <property type="project" value="UniProtKB-UniRule"/>
</dbReference>
<feature type="domain" description="PurM-like N-terminal" evidence="13">
    <location>
        <begin position="51"/>
        <end position="152"/>
    </location>
</feature>
<reference evidence="15 16" key="1">
    <citation type="journal article" date="2015" name="Genome Announc.">
        <title>Expanding the biotechnology potential of lactobacilli through comparative genomics of 213 strains and associated genera.</title>
        <authorList>
            <person name="Sun Z."/>
            <person name="Harris H.M."/>
            <person name="McCann A."/>
            <person name="Guo C."/>
            <person name="Argimon S."/>
            <person name="Zhang W."/>
            <person name="Yang X."/>
            <person name="Jeffery I.B."/>
            <person name="Cooney J.C."/>
            <person name="Kagawa T.F."/>
            <person name="Liu W."/>
            <person name="Song Y."/>
            <person name="Salvetti E."/>
            <person name="Wrobel A."/>
            <person name="Rasinkangas P."/>
            <person name="Parkhill J."/>
            <person name="Rea M.C."/>
            <person name="O'Sullivan O."/>
            <person name="Ritari J."/>
            <person name="Douillard F.P."/>
            <person name="Paul Ross R."/>
            <person name="Yang R."/>
            <person name="Briner A.E."/>
            <person name="Felis G.E."/>
            <person name="de Vos W.M."/>
            <person name="Barrangou R."/>
            <person name="Klaenhammer T.R."/>
            <person name="Caufield P.W."/>
            <person name="Cui Y."/>
            <person name="Zhang H."/>
            <person name="O'Toole P.W."/>
        </authorList>
    </citation>
    <scope>NUCLEOTIDE SEQUENCE [LARGE SCALE GENOMIC DNA]</scope>
    <source>
        <strain evidence="15 16">DSM 19682</strain>
    </source>
</reference>
<dbReference type="AlphaFoldDB" id="A0A0R1K9H3"/>
<dbReference type="PATRIC" id="fig|1423775.4.peg.191"/>
<dbReference type="HAMAP" id="MF_00741">
    <property type="entry name" value="AIRS"/>
    <property type="match status" value="1"/>
</dbReference>
<dbReference type="Pfam" id="PF02769">
    <property type="entry name" value="AIRS_C"/>
    <property type="match status" value="1"/>
</dbReference>
<comment type="similarity">
    <text evidence="2 12">Belongs to the AIR synthase family.</text>
</comment>
<feature type="domain" description="PurM-like C-terminal" evidence="14">
    <location>
        <begin position="166"/>
        <end position="333"/>
    </location>
</feature>
<evidence type="ECO:0000256" key="8">
    <source>
        <dbReference type="ARBA" id="ARBA00031908"/>
    </source>
</evidence>
<dbReference type="SUPFAM" id="SSF56042">
    <property type="entry name" value="PurM C-terminal domain-like"/>
    <property type="match status" value="1"/>
</dbReference>
<dbReference type="CDD" id="cd02196">
    <property type="entry name" value="PurM"/>
    <property type="match status" value="1"/>
</dbReference>
<dbReference type="Gene3D" id="3.30.1330.10">
    <property type="entry name" value="PurM-like, N-terminal domain"/>
    <property type="match status" value="1"/>
</dbReference>
<evidence type="ECO:0000256" key="5">
    <source>
        <dbReference type="ARBA" id="ARBA00022598"/>
    </source>
</evidence>
<dbReference type="Gene3D" id="3.90.650.10">
    <property type="entry name" value="PurM-like C-terminal domain"/>
    <property type="match status" value="1"/>
</dbReference>
<evidence type="ECO:0000256" key="1">
    <source>
        <dbReference type="ARBA" id="ARBA00004686"/>
    </source>
</evidence>
<dbReference type="GO" id="GO:0004637">
    <property type="term" value="F:phosphoribosylamine-glycine ligase activity"/>
    <property type="evidence" value="ECO:0007669"/>
    <property type="project" value="TreeGrafter"/>
</dbReference>
<comment type="catalytic activity">
    <reaction evidence="11 12">
        <text>2-formamido-N(1)-(5-O-phospho-beta-D-ribosyl)acetamidine + ATP = 5-amino-1-(5-phospho-beta-D-ribosyl)imidazole + ADP + phosphate + H(+)</text>
        <dbReference type="Rhea" id="RHEA:23032"/>
        <dbReference type="ChEBI" id="CHEBI:15378"/>
        <dbReference type="ChEBI" id="CHEBI:30616"/>
        <dbReference type="ChEBI" id="CHEBI:43474"/>
        <dbReference type="ChEBI" id="CHEBI:137981"/>
        <dbReference type="ChEBI" id="CHEBI:147287"/>
        <dbReference type="ChEBI" id="CHEBI:456216"/>
        <dbReference type="EC" id="6.3.3.1"/>
    </reaction>
</comment>